<comment type="caution">
    <text evidence="1">Lacks conserved residue(s) required for the propagation of feature annotation.</text>
</comment>
<gene>
    <name evidence="4" type="ORF">CGI_10019780</name>
</gene>
<dbReference type="PANTHER" id="PTHR46513">
    <property type="entry name" value="VITELLOGENIN RECEPTOR-LIKE PROTEIN-RELATED-RELATED"/>
    <property type="match status" value="1"/>
</dbReference>
<feature type="domain" description="Sushi" evidence="3">
    <location>
        <begin position="503"/>
        <end position="560"/>
    </location>
</feature>
<dbReference type="Gene3D" id="2.10.70.10">
    <property type="entry name" value="Complement Module, domain 1"/>
    <property type="match status" value="2"/>
</dbReference>
<name>K1Q3D0_MAGGI</name>
<dbReference type="HOGENOM" id="CLU_335937_0_0_1"/>
<feature type="repeat" description="LDL-receptor class B" evidence="2">
    <location>
        <begin position="256"/>
        <end position="298"/>
    </location>
</feature>
<dbReference type="Gene3D" id="2.120.10.30">
    <property type="entry name" value="TolB, C-terminal domain"/>
    <property type="match status" value="4"/>
</dbReference>
<dbReference type="SUPFAM" id="SSF57535">
    <property type="entry name" value="Complement control module/SCR domain"/>
    <property type="match status" value="2"/>
</dbReference>
<proteinExistence type="predicted"/>
<dbReference type="Pfam" id="PF00058">
    <property type="entry name" value="Ldl_recept_b"/>
    <property type="match status" value="1"/>
</dbReference>
<dbReference type="PANTHER" id="PTHR46513:SF41">
    <property type="entry name" value="LOW-DENSITY LIPOPROTEIN RECEPTOR-RELATED PROTEIN"/>
    <property type="match status" value="1"/>
</dbReference>
<evidence type="ECO:0000259" key="3">
    <source>
        <dbReference type="PROSITE" id="PS50923"/>
    </source>
</evidence>
<evidence type="ECO:0000256" key="1">
    <source>
        <dbReference type="PROSITE-ProRule" id="PRU00302"/>
    </source>
</evidence>
<dbReference type="InterPro" id="IPR035976">
    <property type="entry name" value="Sushi/SCR/CCP_sf"/>
</dbReference>
<organism evidence="4">
    <name type="scientific">Magallana gigas</name>
    <name type="common">Pacific oyster</name>
    <name type="synonym">Crassostrea gigas</name>
    <dbReference type="NCBI Taxonomy" id="29159"/>
    <lineage>
        <taxon>Eukaryota</taxon>
        <taxon>Metazoa</taxon>
        <taxon>Spiralia</taxon>
        <taxon>Lophotrochozoa</taxon>
        <taxon>Mollusca</taxon>
        <taxon>Bivalvia</taxon>
        <taxon>Autobranchia</taxon>
        <taxon>Pteriomorphia</taxon>
        <taxon>Ostreida</taxon>
        <taxon>Ostreoidea</taxon>
        <taxon>Ostreidae</taxon>
        <taxon>Magallana</taxon>
    </lineage>
</organism>
<feature type="repeat" description="LDL-receptor class B" evidence="2">
    <location>
        <begin position="795"/>
        <end position="837"/>
    </location>
</feature>
<dbReference type="PROSITE" id="PS51120">
    <property type="entry name" value="LDLRB"/>
    <property type="match status" value="3"/>
</dbReference>
<keyword evidence="4" id="KW-0449">Lipoprotein</keyword>
<dbReference type="SUPFAM" id="SSF57196">
    <property type="entry name" value="EGF/Laminin"/>
    <property type="match status" value="1"/>
</dbReference>
<feature type="repeat" description="LDL-receptor class B" evidence="2">
    <location>
        <begin position="751"/>
        <end position="794"/>
    </location>
</feature>
<dbReference type="PROSITE" id="PS50923">
    <property type="entry name" value="SUSHI"/>
    <property type="match status" value="2"/>
</dbReference>
<dbReference type="CDD" id="cd00033">
    <property type="entry name" value="CCP"/>
    <property type="match status" value="2"/>
</dbReference>
<dbReference type="InterPro" id="IPR011042">
    <property type="entry name" value="6-blade_b-propeller_TolB-like"/>
</dbReference>
<accession>K1Q3D0</accession>
<dbReference type="SMART" id="SM00032">
    <property type="entry name" value="CCP"/>
    <property type="match status" value="4"/>
</dbReference>
<dbReference type="EMBL" id="JH818703">
    <property type="protein sequence ID" value="EKC30977.1"/>
    <property type="molecule type" value="Genomic_DNA"/>
</dbReference>
<dbReference type="InterPro" id="IPR000033">
    <property type="entry name" value="LDLR_classB_rpt"/>
</dbReference>
<evidence type="ECO:0000256" key="2">
    <source>
        <dbReference type="PROSITE-ProRule" id="PRU00461"/>
    </source>
</evidence>
<dbReference type="InParanoid" id="K1Q3D0"/>
<dbReference type="InterPro" id="IPR050778">
    <property type="entry name" value="Cueball_EGF_LRP_Nidogen"/>
</dbReference>
<dbReference type="SMART" id="SM00135">
    <property type="entry name" value="LY"/>
    <property type="match status" value="6"/>
</dbReference>
<reference evidence="4" key="1">
    <citation type="journal article" date="2012" name="Nature">
        <title>The oyster genome reveals stress adaptation and complexity of shell formation.</title>
        <authorList>
            <person name="Zhang G."/>
            <person name="Fang X."/>
            <person name="Guo X."/>
            <person name="Li L."/>
            <person name="Luo R."/>
            <person name="Xu F."/>
            <person name="Yang P."/>
            <person name="Zhang L."/>
            <person name="Wang X."/>
            <person name="Qi H."/>
            <person name="Xiong Z."/>
            <person name="Que H."/>
            <person name="Xie Y."/>
            <person name="Holland P.W."/>
            <person name="Paps J."/>
            <person name="Zhu Y."/>
            <person name="Wu F."/>
            <person name="Chen Y."/>
            <person name="Wang J."/>
            <person name="Peng C."/>
            <person name="Meng J."/>
            <person name="Yang L."/>
            <person name="Liu J."/>
            <person name="Wen B."/>
            <person name="Zhang N."/>
            <person name="Huang Z."/>
            <person name="Zhu Q."/>
            <person name="Feng Y."/>
            <person name="Mount A."/>
            <person name="Hedgecock D."/>
            <person name="Xu Z."/>
            <person name="Liu Y."/>
            <person name="Domazet-Loso T."/>
            <person name="Du Y."/>
            <person name="Sun X."/>
            <person name="Zhang S."/>
            <person name="Liu B."/>
            <person name="Cheng P."/>
            <person name="Jiang X."/>
            <person name="Li J."/>
            <person name="Fan D."/>
            <person name="Wang W."/>
            <person name="Fu W."/>
            <person name="Wang T."/>
            <person name="Wang B."/>
            <person name="Zhang J."/>
            <person name="Peng Z."/>
            <person name="Li Y."/>
            <person name="Li N."/>
            <person name="Wang J."/>
            <person name="Chen M."/>
            <person name="He Y."/>
            <person name="Tan F."/>
            <person name="Song X."/>
            <person name="Zheng Q."/>
            <person name="Huang R."/>
            <person name="Yang H."/>
            <person name="Du X."/>
            <person name="Chen L."/>
            <person name="Yang M."/>
            <person name="Gaffney P.M."/>
            <person name="Wang S."/>
            <person name="Luo L."/>
            <person name="She Z."/>
            <person name="Ming Y."/>
            <person name="Huang W."/>
            <person name="Zhang S."/>
            <person name="Huang B."/>
            <person name="Zhang Y."/>
            <person name="Qu T."/>
            <person name="Ni P."/>
            <person name="Miao G."/>
            <person name="Wang J."/>
            <person name="Wang Q."/>
            <person name="Steinberg C.E."/>
            <person name="Wang H."/>
            <person name="Li N."/>
            <person name="Qian L."/>
            <person name="Zhang G."/>
            <person name="Li Y."/>
            <person name="Yang H."/>
            <person name="Liu X."/>
            <person name="Wang J."/>
            <person name="Yin Y."/>
            <person name="Wang J."/>
        </authorList>
    </citation>
    <scope>NUCLEOTIDE SEQUENCE [LARGE SCALE GENOMIC DNA]</scope>
    <source>
        <strain evidence="4">05x7-T-G4-1.051#20</strain>
    </source>
</reference>
<evidence type="ECO:0000313" key="4">
    <source>
        <dbReference type="EMBL" id="EKC30977.1"/>
    </source>
</evidence>
<dbReference type="SUPFAM" id="SSF63825">
    <property type="entry name" value="YWTD domain"/>
    <property type="match status" value="2"/>
</dbReference>
<sequence>MKSIFRGSWTKETPVILISSANLNNPSSLQYDVSSNRLYWLDITILKSALTNGTDIKSHIITSGATEIFVYKGFFGWISGNKIYFARKSATSTEDELNTVENSNDVALFDALLQQDRRGTCDILNGGCGEICIPEENGRRCECDVGLQLQTDQSCDREILLESFIVVIDYTHGRILQIDLQNGTVVKLPISINRAPGFAHADRLAIDYSTGNLYYTAVGPSTSQSYIGVLHRSTSLHKTLISNLHSPRDIALYPSKGLYWTDGQNNRIESSDLNGGNRQVLATDSDAHLMSIVIHGQYLYYTAWNRQRITKMDKRTGSKVVFMSNHPELGRLDSLDIYGDESQDVSISCSNKNGFCSTFCFPTPTGRTCGCQDNVNIQSDQLTCEGVSRCPTVLQNLNFLDCQPYPGQSCNFECKTGYRLAINASVSCGSSGQWNLQTDTLCEAILCPVSLGTAVLSTNCSRSIGDSCSFSCTDGYRPTTSTNLVCTTDGTWNVGSNTLCSPILCPVTLPKAVLSPNCSRRIGDSCPFSCTDGNLTATSTNVVCTTSGSWNLDTNTLCSDSQCSKNIDNGQFINCQYSSGESCRYECYDPFEVNPSVKNVTCSANGTTPEEQTDNSVYVYAGLSAAGVIVVVSVVIGIYCMKKRRDDSTGNPYEGHPTQTESSGYTTFGNVGFDDYSTIEDISDPNKSLGKSAAIGQIAFDFVSNNLYWCDSLLNWIAMKPAYNYNNTFYKVVVEQDLIQPEGLALDPVDRFMFFSDNNPNSRIEKASLDGQDRVVIVHKGLSRVLALTVDPDNNKLYWADFGRQTLEGCDYDGANRRVIRRVNSVSITGLTYFQKKTDEWNNGYIFVR</sequence>
<feature type="domain" description="Sushi" evidence="3">
    <location>
        <begin position="440"/>
        <end position="502"/>
    </location>
</feature>
<protein>
    <submittedName>
        <fullName evidence="4">Low-density lipoprotein receptor-related protein 4</fullName>
    </submittedName>
</protein>
<keyword evidence="1" id="KW-0768">Sushi</keyword>
<keyword evidence="4" id="KW-0675">Receptor</keyword>
<dbReference type="InterPro" id="IPR000436">
    <property type="entry name" value="Sushi_SCR_CCP_dom"/>
</dbReference>
<dbReference type="Pfam" id="PF00084">
    <property type="entry name" value="Sushi"/>
    <property type="match status" value="2"/>
</dbReference>
<dbReference type="AlphaFoldDB" id="K1Q3D0"/>